<feature type="compositionally biased region" description="Basic residues" evidence="1">
    <location>
        <begin position="175"/>
        <end position="198"/>
    </location>
</feature>
<dbReference type="GO" id="GO:0062064">
    <property type="term" value="F:box C/D methylation guide snoRNP complex binding"/>
    <property type="evidence" value="ECO:0007669"/>
    <property type="project" value="TreeGrafter"/>
</dbReference>
<accession>A0A2G8KYE9</accession>
<reference evidence="2 3" key="1">
    <citation type="journal article" date="2017" name="PLoS Biol.">
        <title>The sea cucumber genome provides insights into morphological evolution and visceral regeneration.</title>
        <authorList>
            <person name="Zhang X."/>
            <person name="Sun L."/>
            <person name="Yuan J."/>
            <person name="Sun Y."/>
            <person name="Gao Y."/>
            <person name="Zhang L."/>
            <person name="Li S."/>
            <person name="Dai H."/>
            <person name="Hamel J.F."/>
            <person name="Liu C."/>
            <person name="Yu Y."/>
            <person name="Liu S."/>
            <person name="Lin W."/>
            <person name="Guo K."/>
            <person name="Jin S."/>
            <person name="Xu P."/>
            <person name="Storey K.B."/>
            <person name="Huan P."/>
            <person name="Zhang T."/>
            <person name="Zhou Y."/>
            <person name="Zhang J."/>
            <person name="Lin C."/>
            <person name="Li X."/>
            <person name="Xing L."/>
            <person name="Huo D."/>
            <person name="Sun M."/>
            <person name="Wang L."/>
            <person name="Mercier A."/>
            <person name="Li F."/>
            <person name="Yang H."/>
            <person name="Xiang J."/>
        </authorList>
    </citation>
    <scope>NUCLEOTIDE SEQUENCE [LARGE SCALE GENOMIC DNA]</scope>
    <source>
        <strain evidence="2">Shaxun</strain>
        <tissue evidence="2">Muscle</tissue>
    </source>
</reference>
<dbReference type="Proteomes" id="UP000230750">
    <property type="component" value="Unassembled WGS sequence"/>
</dbReference>
<dbReference type="OrthoDB" id="1112980at2759"/>
<proteinExistence type="predicted"/>
<evidence type="ECO:0000256" key="1">
    <source>
        <dbReference type="SAM" id="MobiDB-lite"/>
    </source>
</evidence>
<dbReference type="PANTHER" id="PTHR28674:SF1">
    <property type="entry name" value="NOP PROTEIN CHAPERONE 1"/>
    <property type="match status" value="1"/>
</dbReference>
<name>A0A2G8KYE9_STIJA</name>
<dbReference type="InterPro" id="IPR027921">
    <property type="entry name" value="NOPCHAP1"/>
</dbReference>
<feature type="compositionally biased region" description="Acidic residues" evidence="1">
    <location>
        <begin position="87"/>
        <end position="98"/>
    </location>
</feature>
<protein>
    <submittedName>
        <fullName evidence="2">Uncharacterized protein</fullName>
    </submittedName>
</protein>
<organism evidence="2 3">
    <name type="scientific">Stichopus japonicus</name>
    <name type="common">Sea cucumber</name>
    <dbReference type="NCBI Taxonomy" id="307972"/>
    <lineage>
        <taxon>Eukaryota</taxon>
        <taxon>Metazoa</taxon>
        <taxon>Echinodermata</taxon>
        <taxon>Eleutherozoa</taxon>
        <taxon>Echinozoa</taxon>
        <taxon>Holothuroidea</taxon>
        <taxon>Aspidochirotacea</taxon>
        <taxon>Aspidochirotida</taxon>
        <taxon>Stichopodidae</taxon>
        <taxon>Apostichopus</taxon>
    </lineage>
</organism>
<evidence type="ECO:0000313" key="3">
    <source>
        <dbReference type="Proteomes" id="UP000230750"/>
    </source>
</evidence>
<keyword evidence="3" id="KW-1185">Reference proteome</keyword>
<comment type="caution">
    <text evidence="2">The sequence shown here is derived from an EMBL/GenBank/DDBJ whole genome shotgun (WGS) entry which is preliminary data.</text>
</comment>
<gene>
    <name evidence="2" type="ORF">BSL78_10111</name>
</gene>
<dbReference type="PANTHER" id="PTHR28674">
    <property type="entry name" value="SIMILAR TO DNA SEGMENT, CHR 10, WAYNE STATE UNIVERSITY 102,-EXPRESSED"/>
    <property type="match status" value="1"/>
</dbReference>
<sequence>MATSTSDELLNVGKKFTDPLLVTREKPTRLPPPAALSRAKFFLPQLQKANEDLEAIINSGKNDDVDIEKISQDGQFIEMNLTLLNDNSDDDDEDDEKEESAAHANFSPSESDSDISIGEVTEDNIKLPNQGQRKKPVILEMKPEIKDCSAETQIHEGNLKTSPRAKEGLSQPKKLTSRRGKRQRNVKSSKQKRKGQKS</sequence>
<feature type="compositionally biased region" description="Basic and acidic residues" evidence="1">
    <location>
        <begin position="141"/>
        <end position="158"/>
    </location>
</feature>
<feature type="region of interest" description="Disordered" evidence="1">
    <location>
        <begin position="84"/>
        <end position="198"/>
    </location>
</feature>
<dbReference type="STRING" id="307972.A0A2G8KYE9"/>
<evidence type="ECO:0000313" key="2">
    <source>
        <dbReference type="EMBL" id="PIK53002.1"/>
    </source>
</evidence>
<dbReference type="AlphaFoldDB" id="A0A2G8KYE9"/>
<dbReference type="EMBL" id="MRZV01000306">
    <property type="protein sequence ID" value="PIK53002.1"/>
    <property type="molecule type" value="Genomic_DNA"/>
</dbReference>
<dbReference type="GO" id="GO:0000492">
    <property type="term" value="P:box C/D snoRNP assembly"/>
    <property type="evidence" value="ECO:0007669"/>
    <property type="project" value="InterPro"/>
</dbReference>
<dbReference type="Pfam" id="PF15370">
    <property type="entry name" value="NOPCHAP1"/>
    <property type="match status" value="1"/>
</dbReference>